<dbReference type="AlphaFoldDB" id="A0A383A3W5"/>
<proteinExistence type="predicted"/>
<name>A0A383A3W5_9ZZZZ</name>
<reference evidence="1" key="1">
    <citation type="submission" date="2018-05" db="EMBL/GenBank/DDBJ databases">
        <authorList>
            <person name="Lanie J.A."/>
            <person name="Ng W.-L."/>
            <person name="Kazmierczak K.M."/>
            <person name="Andrzejewski T.M."/>
            <person name="Davidsen T.M."/>
            <person name="Wayne K.J."/>
            <person name="Tettelin H."/>
            <person name="Glass J.I."/>
            <person name="Rusch D."/>
            <person name="Podicherti R."/>
            <person name="Tsui H.-C.T."/>
            <person name="Winkler M.E."/>
        </authorList>
    </citation>
    <scope>NUCLEOTIDE SEQUENCE</scope>
</reference>
<protein>
    <submittedName>
        <fullName evidence="1">Uncharacterized protein</fullName>
    </submittedName>
</protein>
<gene>
    <name evidence="1" type="ORF">METZ01_LOCUS455238</name>
</gene>
<accession>A0A383A3W5</accession>
<organism evidence="1">
    <name type="scientific">marine metagenome</name>
    <dbReference type="NCBI Taxonomy" id="408172"/>
    <lineage>
        <taxon>unclassified sequences</taxon>
        <taxon>metagenomes</taxon>
        <taxon>ecological metagenomes</taxon>
    </lineage>
</organism>
<evidence type="ECO:0000313" key="1">
    <source>
        <dbReference type="EMBL" id="SVE02384.1"/>
    </source>
</evidence>
<sequence length="87" mass="10336">MTQTLHKEIKDDGDWVVYEDLEDFKDQFCEWIDASIGEGLSDDSKVLSLKKDGRMYFNFRDIRLTHPEEDTVQDLLIEIEQVERPEK</sequence>
<dbReference type="EMBL" id="UINC01188934">
    <property type="protein sequence ID" value="SVE02384.1"/>
    <property type="molecule type" value="Genomic_DNA"/>
</dbReference>